<dbReference type="Proteomes" id="UP000239156">
    <property type="component" value="Unassembled WGS sequence"/>
</dbReference>
<evidence type="ECO:0000256" key="1">
    <source>
        <dbReference type="SAM" id="SignalP"/>
    </source>
</evidence>
<name>A0A2S4W0M1_9BASI</name>
<keyword evidence="3" id="KW-1185">Reference proteome</keyword>
<protein>
    <submittedName>
        <fullName evidence="2">Uncharacterized protein</fullName>
    </submittedName>
</protein>
<proteinExistence type="predicted"/>
<feature type="chain" id="PRO_5015627250" evidence="1">
    <location>
        <begin position="20"/>
        <end position="198"/>
    </location>
</feature>
<gene>
    <name evidence="2" type="ORF">PSTT_02189</name>
</gene>
<dbReference type="AlphaFoldDB" id="A0A2S4W0M1"/>
<evidence type="ECO:0000313" key="2">
    <source>
        <dbReference type="EMBL" id="POW15324.1"/>
    </source>
</evidence>
<feature type="signal peptide" evidence="1">
    <location>
        <begin position="1"/>
        <end position="19"/>
    </location>
</feature>
<comment type="caution">
    <text evidence="2">The sequence shown here is derived from an EMBL/GenBank/DDBJ whole genome shotgun (WGS) entry which is preliminary data.</text>
</comment>
<dbReference type="VEuPathDB" id="FungiDB:PSHT_07132"/>
<evidence type="ECO:0000313" key="3">
    <source>
        <dbReference type="Proteomes" id="UP000239156"/>
    </source>
</evidence>
<accession>A0A2S4W0M1</accession>
<dbReference type="EMBL" id="PKSL01000013">
    <property type="protein sequence ID" value="POW15324.1"/>
    <property type="molecule type" value="Genomic_DNA"/>
</dbReference>
<keyword evidence="1" id="KW-0732">Signal</keyword>
<dbReference type="VEuPathDB" id="FungiDB:PSTT_02189"/>
<sequence>MQFLLSLMLLGALSQVALALPMLETAIAVPLIKYTPDTRFGAFVRATTHPSWWGGHGPKTQPSSSMLAKSADASVAGLKGYKPKPSPDPLFATPLSHLAFATSIPVAEVVKLTPSGRSTIVISMASRAGNLLNKARKGDPSMTLVGQHSLDAKPPVGAIITLRGDTDVLTAKCQLPHATPPTLNADGATQGMDPLSDF</sequence>
<reference evidence="2" key="1">
    <citation type="submission" date="2017-12" db="EMBL/GenBank/DDBJ databases">
        <title>Gene loss provides genomic basis for host adaptation in cereal stripe rust fungi.</title>
        <authorList>
            <person name="Xia C."/>
        </authorList>
    </citation>
    <scope>NUCLEOTIDE SEQUENCE [LARGE SCALE GENOMIC DNA]</scope>
    <source>
        <strain evidence="2">93-210</strain>
    </source>
</reference>
<organism evidence="2 3">
    <name type="scientific">Puccinia striiformis</name>
    <dbReference type="NCBI Taxonomy" id="27350"/>
    <lineage>
        <taxon>Eukaryota</taxon>
        <taxon>Fungi</taxon>
        <taxon>Dikarya</taxon>
        <taxon>Basidiomycota</taxon>
        <taxon>Pucciniomycotina</taxon>
        <taxon>Pucciniomycetes</taxon>
        <taxon>Pucciniales</taxon>
        <taxon>Pucciniaceae</taxon>
        <taxon>Puccinia</taxon>
    </lineage>
</organism>